<evidence type="ECO:0000313" key="9">
    <source>
        <dbReference type="Proteomes" id="UP000238479"/>
    </source>
</evidence>
<dbReference type="InterPro" id="IPR012967">
    <property type="entry name" value="COMT_dimerisation"/>
</dbReference>
<proteinExistence type="inferred from homology"/>
<evidence type="ECO:0000256" key="1">
    <source>
        <dbReference type="ARBA" id="ARBA00022603"/>
    </source>
</evidence>
<dbReference type="InterPro" id="IPR016461">
    <property type="entry name" value="COMT-like"/>
</dbReference>
<dbReference type="Pfam" id="PF08100">
    <property type="entry name" value="Dimerisation"/>
    <property type="match status" value="1"/>
</dbReference>
<dbReference type="InterPro" id="IPR001077">
    <property type="entry name" value="COMT_C"/>
</dbReference>
<dbReference type="GO" id="GO:0032259">
    <property type="term" value="P:methylation"/>
    <property type="evidence" value="ECO:0007669"/>
    <property type="project" value="UniProtKB-KW"/>
</dbReference>
<evidence type="ECO:0000256" key="3">
    <source>
        <dbReference type="ARBA" id="ARBA00022691"/>
    </source>
</evidence>
<dbReference type="FunFam" id="3.40.50.150:FF:000294">
    <property type="entry name" value="O-methyltransferase family protein"/>
    <property type="match status" value="1"/>
</dbReference>
<dbReference type="STRING" id="74649.A0A2P6PSZ1"/>
<dbReference type="GO" id="GO:0008171">
    <property type="term" value="F:O-methyltransferase activity"/>
    <property type="evidence" value="ECO:0007669"/>
    <property type="project" value="InterPro"/>
</dbReference>
<dbReference type="InterPro" id="IPR036388">
    <property type="entry name" value="WH-like_DNA-bd_sf"/>
</dbReference>
<dbReference type="FunFam" id="1.10.10.10:FF:000836">
    <property type="entry name" value="O-methyltransferase family protein"/>
    <property type="match status" value="1"/>
</dbReference>
<dbReference type="GO" id="GO:0046983">
    <property type="term" value="F:protein dimerization activity"/>
    <property type="evidence" value="ECO:0007669"/>
    <property type="project" value="InterPro"/>
</dbReference>
<keyword evidence="9" id="KW-1185">Reference proteome</keyword>
<dbReference type="PANTHER" id="PTHR11746">
    <property type="entry name" value="O-METHYLTRANSFERASE"/>
    <property type="match status" value="1"/>
</dbReference>
<accession>A0A2P6PSZ1</accession>
<keyword evidence="1 8" id="KW-0489">Methyltransferase</keyword>
<dbReference type="SUPFAM" id="SSF46785">
    <property type="entry name" value="Winged helix' DNA-binding domain"/>
    <property type="match status" value="1"/>
</dbReference>
<evidence type="ECO:0000256" key="4">
    <source>
        <dbReference type="ARBA" id="ARBA00038277"/>
    </source>
</evidence>
<dbReference type="InterPro" id="IPR029063">
    <property type="entry name" value="SAM-dependent_MTases_sf"/>
</dbReference>
<gene>
    <name evidence="8" type="ORF">RchiOBHm_Chr6g0279331</name>
</gene>
<feature type="domain" description="O-methyltransferase dimerisation" evidence="7">
    <location>
        <begin position="23"/>
        <end position="109"/>
    </location>
</feature>
<dbReference type="OrthoDB" id="1606438at2759"/>
<dbReference type="AlphaFoldDB" id="A0A2P6PSZ1"/>
<dbReference type="Gene3D" id="3.40.50.150">
    <property type="entry name" value="Vaccinia Virus protein VP39"/>
    <property type="match status" value="1"/>
</dbReference>
<feature type="domain" description="O-methyltransferase C-terminal" evidence="6">
    <location>
        <begin position="130"/>
        <end position="329"/>
    </location>
</feature>
<sequence>MEDTQREPILEEKGEERAKVEVWNYVLGFSKIAVVKCAIELGIADAIESHGSPMTLLELSTTLKCDPSSLYRIMRFLVHQKIFKEVQPKIPSGPKIYAQSPLSRCLLKSGEPSMAALILLESSPVMLASWHGLSARILGNGTSTPAFKAVHGEDLWSFAAANPGHSKLINEAMACDASLALPALIESCLEVFNGIETIVDVGGGNGTTLGMLVKACPWITRGINFDLPHVVSVAEESDRVENVGGDMFDRIPKADAAIIKWVLHDWGDEECIRILKKCKEAIPEDKGKVIILEAVIEEDEIKDELTNVRLMLDMVMMAHTSTGKERTFTTSKTTITHGF</sequence>
<dbReference type="Gene3D" id="1.10.10.10">
    <property type="entry name" value="Winged helix-like DNA-binding domain superfamily/Winged helix DNA-binding domain"/>
    <property type="match status" value="1"/>
</dbReference>
<keyword evidence="2 8" id="KW-0808">Transferase</keyword>
<reference evidence="8 9" key="1">
    <citation type="journal article" date="2018" name="Nat. Genet.">
        <title>The Rosa genome provides new insights in the design of modern roses.</title>
        <authorList>
            <person name="Bendahmane M."/>
        </authorList>
    </citation>
    <scope>NUCLEOTIDE SEQUENCE [LARGE SCALE GENOMIC DNA]</scope>
    <source>
        <strain evidence="9">cv. Old Blush</strain>
    </source>
</reference>
<dbReference type="CDD" id="cd02440">
    <property type="entry name" value="AdoMet_MTases"/>
    <property type="match status" value="1"/>
</dbReference>
<evidence type="ECO:0000259" key="6">
    <source>
        <dbReference type="Pfam" id="PF00891"/>
    </source>
</evidence>
<dbReference type="Proteomes" id="UP000238479">
    <property type="component" value="Chromosome 6"/>
</dbReference>
<dbReference type="Pfam" id="PF00891">
    <property type="entry name" value="Methyltransf_2"/>
    <property type="match status" value="1"/>
</dbReference>
<dbReference type="InterPro" id="IPR036390">
    <property type="entry name" value="WH_DNA-bd_sf"/>
</dbReference>
<dbReference type="SUPFAM" id="SSF53335">
    <property type="entry name" value="S-adenosyl-L-methionine-dependent methyltransferases"/>
    <property type="match status" value="1"/>
</dbReference>
<dbReference type="PIRSF" id="PIRSF005739">
    <property type="entry name" value="O-mtase"/>
    <property type="match status" value="1"/>
</dbReference>
<dbReference type="OMA" id="DHLFAYQ"/>
<organism evidence="8 9">
    <name type="scientific">Rosa chinensis</name>
    <name type="common">China rose</name>
    <dbReference type="NCBI Taxonomy" id="74649"/>
    <lineage>
        <taxon>Eukaryota</taxon>
        <taxon>Viridiplantae</taxon>
        <taxon>Streptophyta</taxon>
        <taxon>Embryophyta</taxon>
        <taxon>Tracheophyta</taxon>
        <taxon>Spermatophyta</taxon>
        <taxon>Magnoliopsida</taxon>
        <taxon>eudicotyledons</taxon>
        <taxon>Gunneridae</taxon>
        <taxon>Pentapetalae</taxon>
        <taxon>rosids</taxon>
        <taxon>fabids</taxon>
        <taxon>Rosales</taxon>
        <taxon>Rosaceae</taxon>
        <taxon>Rosoideae</taxon>
        <taxon>Rosoideae incertae sedis</taxon>
        <taxon>Rosa</taxon>
    </lineage>
</organism>
<keyword evidence="3" id="KW-0949">S-adenosyl-L-methionine</keyword>
<dbReference type="PROSITE" id="PS51683">
    <property type="entry name" value="SAM_OMT_II"/>
    <property type="match status" value="1"/>
</dbReference>
<evidence type="ECO:0000313" key="8">
    <source>
        <dbReference type="EMBL" id="PRQ25050.1"/>
    </source>
</evidence>
<feature type="active site" description="Proton acceptor" evidence="5">
    <location>
        <position position="264"/>
    </location>
</feature>
<evidence type="ECO:0000256" key="2">
    <source>
        <dbReference type="ARBA" id="ARBA00022679"/>
    </source>
</evidence>
<comment type="similarity">
    <text evidence="4">Belongs to the class I-like SAM-binding methyltransferase superfamily. Cation-independent O-methyltransferase family.</text>
</comment>
<comment type="caution">
    <text evidence="8">The sequence shown here is derived from an EMBL/GenBank/DDBJ whole genome shotgun (WGS) entry which is preliminary data.</text>
</comment>
<evidence type="ECO:0000259" key="7">
    <source>
        <dbReference type="Pfam" id="PF08100"/>
    </source>
</evidence>
<evidence type="ECO:0000256" key="5">
    <source>
        <dbReference type="PIRSR" id="PIRSR005739-1"/>
    </source>
</evidence>
<protein>
    <submittedName>
        <fullName evidence="8">Putative O-methyltransferase COMT-type, S-adenosyl-L-methionine-dependent methyltransferase</fullName>
    </submittedName>
</protein>
<dbReference type="EMBL" id="PDCK01000044">
    <property type="protein sequence ID" value="PRQ25050.1"/>
    <property type="molecule type" value="Genomic_DNA"/>
</dbReference>
<dbReference type="Gramene" id="PRQ25050">
    <property type="protein sequence ID" value="PRQ25050"/>
    <property type="gene ID" value="RchiOBHm_Chr6g0279331"/>
</dbReference>
<name>A0A2P6PSZ1_ROSCH</name>